<proteinExistence type="predicted"/>
<dbReference type="Pfam" id="PF00072">
    <property type="entry name" value="Response_reg"/>
    <property type="match status" value="1"/>
</dbReference>
<gene>
    <name evidence="3" type="ORF">AB8Z38_17195</name>
</gene>
<dbReference type="AlphaFoldDB" id="A0AB39XUE2"/>
<feature type="domain" description="Response regulatory" evidence="2">
    <location>
        <begin position="41"/>
        <end position="153"/>
    </location>
</feature>
<evidence type="ECO:0000256" key="1">
    <source>
        <dbReference type="PROSITE-ProRule" id="PRU00169"/>
    </source>
</evidence>
<organism evidence="3">
    <name type="scientific">Bradyrhizobium sp. LLZ17</name>
    <dbReference type="NCBI Taxonomy" id="3239388"/>
    <lineage>
        <taxon>Bacteria</taxon>
        <taxon>Pseudomonadati</taxon>
        <taxon>Pseudomonadota</taxon>
        <taxon>Alphaproteobacteria</taxon>
        <taxon>Hyphomicrobiales</taxon>
        <taxon>Nitrobacteraceae</taxon>
        <taxon>Bradyrhizobium</taxon>
    </lineage>
</organism>
<dbReference type="GO" id="GO:0000160">
    <property type="term" value="P:phosphorelay signal transduction system"/>
    <property type="evidence" value="ECO:0007669"/>
    <property type="project" value="InterPro"/>
</dbReference>
<keyword evidence="1" id="KW-0597">Phosphoprotein</keyword>
<dbReference type="SUPFAM" id="SSF52172">
    <property type="entry name" value="CheY-like"/>
    <property type="match status" value="1"/>
</dbReference>
<sequence length="160" mass="17084">MLNVFLPHPIGLRPYYGEIVRNMQAKASLANLMRVAHTLDVICIVSADKSVREALTDVVFSGGYVPEPFESAEGFLKSGRRSITSCLIADMQSSAMSGLDLFDHLVASGGAIPTVLLADHSEDDVGPSLQAGLQFLSKPFEGSELLACVSSQITNRSDAL</sequence>
<evidence type="ECO:0000313" key="3">
    <source>
        <dbReference type="EMBL" id="XDV60879.1"/>
    </source>
</evidence>
<name>A0AB39XUE2_9BRAD</name>
<accession>A0AB39XUE2</accession>
<dbReference type="Gene3D" id="3.40.50.2300">
    <property type="match status" value="1"/>
</dbReference>
<dbReference type="EMBL" id="CP165734">
    <property type="protein sequence ID" value="XDV60879.1"/>
    <property type="molecule type" value="Genomic_DNA"/>
</dbReference>
<dbReference type="PROSITE" id="PS50110">
    <property type="entry name" value="RESPONSE_REGULATORY"/>
    <property type="match status" value="1"/>
</dbReference>
<protein>
    <submittedName>
        <fullName evidence="3">Response regulator transcription factor</fullName>
    </submittedName>
</protein>
<dbReference type="InterPro" id="IPR011006">
    <property type="entry name" value="CheY-like_superfamily"/>
</dbReference>
<dbReference type="RefSeq" id="WP_369726224.1">
    <property type="nucleotide sequence ID" value="NZ_CP165734.1"/>
</dbReference>
<reference evidence="3" key="1">
    <citation type="submission" date="2024-08" db="EMBL/GenBank/DDBJ databases">
        <authorList>
            <person name="Chaddad Z."/>
            <person name="Lamrabet M."/>
            <person name="Bouhnik O."/>
            <person name="Alami S."/>
            <person name="Wipf D."/>
            <person name="Courty P.E."/>
            <person name="Missbah El Idrissi M."/>
        </authorList>
    </citation>
    <scope>NUCLEOTIDE SEQUENCE</scope>
    <source>
        <strain evidence="3">LLZ17</strain>
    </source>
</reference>
<dbReference type="InterPro" id="IPR001789">
    <property type="entry name" value="Sig_transdc_resp-reg_receiver"/>
</dbReference>
<evidence type="ECO:0000259" key="2">
    <source>
        <dbReference type="PROSITE" id="PS50110"/>
    </source>
</evidence>
<feature type="modified residue" description="4-aspartylphosphate" evidence="1">
    <location>
        <position position="90"/>
    </location>
</feature>